<sequence length="154" mass="17283">MSKEWSSVPLELSVTHDNFLMRGLMTNGPRAIVHVEIFEFRNIWGSPSSGVGEEKRIVDGKSTELIRSTSSSGSAKKDEKFSCIVEIVNCLNVSLRNRKNWYSNSDRKDVVTLEILPLHRECFYALGETSFEAMFSYEIISTDLALVIAVKASS</sequence>
<organism evidence="1 2">
    <name type="scientific">Allacma fusca</name>
    <dbReference type="NCBI Taxonomy" id="39272"/>
    <lineage>
        <taxon>Eukaryota</taxon>
        <taxon>Metazoa</taxon>
        <taxon>Ecdysozoa</taxon>
        <taxon>Arthropoda</taxon>
        <taxon>Hexapoda</taxon>
        <taxon>Collembola</taxon>
        <taxon>Symphypleona</taxon>
        <taxon>Sminthuridae</taxon>
        <taxon>Allacma</taxon>
    </lineage>
</organism>
<evidence type="ECO:0000313" key="1">
    <source>
        <dbReference type="EMBL" id="CAG7817404.1"/>
    </source>
</evidence>
<evidence type="ECO:0000313" key="2">
    <source>
        <dbReference type="Proteomes" id="UP000708208"/>
    </source>
</evidence>
<accession>A0A8J2KQN6</accession>
<dbReference type="EMBL" id="CAJVCH010393220">
    <property type="protein sequence ID" value="CAG7817404.1"/>
    <property type="molecule type" value="Genomic_DNA"/>
</dbReference>
<dbReference type="Proteomes" id="UP000708208">
    <property type="component" value="Unassembled WGS sequence"/>
</dbReference>
<name>A0A8J2KQN6_9HEXA</name>
<dbReference type="AlphaFoldDB" id="A0A8J2KQN6"/>
<protein>
    <submittedName>
        <fullName evidence="1">Uncharacterized protein</fullName>
    </submittedName>
</protein>
<feature type="non-terminal residue" evidence="1">
    <location>
        <position position="154"/>
    </location>
</feature>
<reference evidence="1" key="1">
    <citation type="submission" date="2021-06" db="EMBL/GenBank/DDBJ databases">
        <authorList>
            <person name="Hodson N. C."/>
            <person name="Mongue J. A."/>
            <person name="Jaron S. K."/>
        </authorList>
    </citation>
    <scope>NUCLEOTIDE SEQUENCE</scope>
</reference>
<keyword evidence="2" id="KW-1185">Reference proteome</keyword>
<proteinExistence type="predicted"/>
<gene>
    <name evidence="1" type="ORF">AFUS01_LOCUS27976</name>
</gene>
<comment type="caution">
    <text evidence="1">The sequence shown here is derived from an EMBL/GenBank/DDBJ whole genome shotgun (WGS) entry which is preliminary data.</text>
</comment>